<keyword evidence="2" id="KW-1185">Reference proteome</keyword>
<sequence>MTPDLARFRSDLTRHLDWFAERRRKARFWWRDDDATRPSTELDRLLTIANTHGVEVALAVIPKDAEPALAARLAREPHAVVLQHGWQHANFQRADLGEKSAELGSRRDVAEALAELSEGRRRLDTLFGGRFVPVLVPPWNRIAPALSRRLETAGLSGLSTFTWMHAPHPAQIQTHVDMVDWRKGRGFIGWAEASRRLDLQLCRRRTNSSEPIGLLSHHLVMDEGSFTFLDELLRIAAHHPGADWPGVRSLVMPPAGGNGGGWL</sequence>
<dbReference type="EMBL" id="BMFA01000003">
    <property type="protein sequence ID" value="GGB41131.1"/>
    <property type="molecule type" value="Genomic_DNA"/>
</dbReference>
<organism evidence="1 2">
    <name type="scientific">Roseibium aquae</name>
    <dbReference type="NCBI Taxonomy" id="1323746"/>
    <lineage>
        <taxon>Bacteria</taxon>
        <taxon>Pseudomonadati</taxon>
        <taxon>Pseudomonadota</taxon>
        <taxon>Alphaproteobacteria</taxon>
        <taxon>Hyphomicrobiales</taxon>
        <taxon>Stappiaceae</taxon>
        <taxon>Roseibium</taxon>
    </lineage>
</organism>
<dbReference type="CDD" id="cd10928">
    <property type="entry name" value="CE4_u4"/>
    <property type="match status" value="1"/>
</dbReference>
<dbReference type="GO" id="GO:0005975">
    <property type="term" value="P:carbohydrate metabolic process"/>
    <property type="evidence" value="ECO:0007669"/>
    <property type="project" value="InterPro"/>
</dbReference>
<dbReference type="InterPro" id="IPR011330">
    <property type="entry name" value="Glyco_hydro/deAcase_b/a-brl"/>
</dbReference>
<dbReference type="AlphaFoldDB" id="A0A916WZ95"/>
<dbReference type="OrthoDB" id="6086702at2"/>
<reference evidence="1" key="2">
    <citation type="submission" date="2020-09" db="EMBL/GenBank/DDBJ databases">
        <authorList>
            <person name="Sun Q."/>
            <person name="Zhou Y."/>
        </authorList>
    </citation>
    <scope>NUCLEOTIDE SEQUENCE</scope>
    <source>
        <strain evidence="1">CGMCC 1.12426</strain>
    </source>
</reference>
<protein>
    <recommendedName>
        <fullName evidence="3">Polysaccharide deacetylase</fullName>
    </recommendedName>
</protein>
<comment type="caution">
    <text evidence="1">The sequence shown here is derived from an EMBL/GenBank/DDBJ whole genome shotgun (WGS) entry which is preliminary data.</text>
</comment>
<accession>A0A916WZ95</accession>
<dbReference type="RefSeq" id="WP_150495485.1">
    <property type="nucleotide sequence ID" value="NZ_BMFA01000003.1"/>
</dbReference>
<evidence type="ECO:0008006" key="3">
    <source>
        <dbReference type="Google" id="ProtNLM"/>
    </source>
</evidence>
<name>A0A916WZ95_9HYPH</name>
<dbReference type="Proteomes" id="UP000605148">
    <property type="component" value="Unassembled WGS sequence"/>
</dbReference>
<dbReference type="SUPFAM" id="SSF88713">
    <property type="entry name" value="Glycoside hydrolase/deacetylase"/>
    <property type="match status" value="1"/>
</dbReference>
<evidence type="ECO:0000313" key="1">
    <source>
        <dbReference type="EMBL" id="GGB41131.1"/>
    </source>
</evidence>
<reference evidence="1" key="1">
    <citation type="journal article" date="2014" name="Int. J. Syst. Evol. Microbiol.">
        <title>Complete genome sequence of Corynebacterium casei LMG S-19264T (=DSM 44701T), isolated from a smear-ripened cheese.</title>
        <authorList>
            <consortium name="US DOE Joint Genome Institute (JGI-PGF)"/>
            <person name="Walter F."/>
            <person name="Albersmeier A."/>
            <person name="Kalinowski J."/>
            <person name="Ruckert C."/>
        </authorList>
    </citation>
    <scope>NUCLEOTIDE SEQUENCE</scope>
    <source>
        <strain evidence="1">CGMCC 1.12426</strain>
    </source>
</reference>
<evidence type="ECO:0000313" key="2">
    <source>
        <dbReference type="Proteomes" id="UP000605148"/>
    </source>
</evidence>
<dbReference type="InterPro" id="IPR049591">
    <property type="entry name" value="CE4_u4-like"/>
</dbReference>
<gene>
    <name evidence="1" type="ORF">GCM10011316_11350</name>
</gene>
<proteinExistence type="predicted"/>
<dbReference type="Gene3D" id="3.20.20.370">
    <property type="entry name" value="Glycoside hydrolase/deacetylase"/>
    <property type="match status" value="1"/>
</dbReference>